<keyword evidence="3 6" id="KW-0689">Ribosomal protein</keyword>
<dbReference type="Proteomes" id="UP001306508">
    <property type="component" value="Unassembled WGS sequence"/>
</dbReference>
<proteinExistence type="inferred from homology"/>
<evidence type="ECO:0000256" key="6">
    <source>
        <dbReference type="PIRNR" id="PIRNR029764"/>
    </source>
</evidence>
<dbReference type="GO" id="GO:0005763">
    <property type="term" value="C:mitochondrial small ribosomal subunit"/>
    <property type="evidence" value="ECO:0007669"/>
    <property type="project" value="UniProtKB-UniRule"/>
</dbReference>
<evidence type="ECO:0000256" key="3">
    <source>
        <dbReference type="ARBA" id="ARBA00022980"/>
    </source>
</evidence>
<evidence type="ECO:0000256" key="5">
    <source>
        <dbReference type="ARBA" id="ARBA00023274"/>
    </source>
</evidence>
<evidence type="ECO:0000256" key="2">
    <source>
        <dbReference type="ARBA" id="ARBA00009864"/>
    </source>
</evidence>
<comment type="similarity">
    <text evidence="2">Belongs to the mitochondrion-specific ribosomal protein mS23 family.</text>
</comment>
<accession>A0AAN7WI27</accession>
<feature type="region of interest" description="Disordered" evidence="7">
    <location>
        <begin position="233"/>
        <end position="254"/>
    </location>
</feature>
<evidence type="ECO:0000313" key="8">
    <source>
        <dbReference type="EMBL" id="KAK5780833.1"/>
    </source>
</evidence>
<organism evidence="8 9">
    <name type="scientific">Arxiozyma heterogenica</name>
    <dbReference type="NCBI Taxonomy" id="278026"/>
    <lineage>
        <taxon>Eukaryota</taxon>
        <taxon>Fungi</taxon>
        <taxon>Dikarya</taxon>
        <taxon>Ascomycota</taxon>
        <taxon>Saccharomycotina</taxon>
        <taxon>Saccharomycetes</taxon>
        <taxon>Saccharomycetales</taxon>
        <taxon>Saccharomycetaceae</taxon>
        <taxon>Arxiozyma</taxon>
    </lineage>
</organism>
<dbReference type="Pfam" id="PF13741">
    <property type="entry name" value="MRP-S25"/>
    <property type="match status" value="1"/>
</dbReference>
<dbReference type="PIRSF" id="PIRSF029764">
    <property type="entry name" value="RSM25"/>
    <property type="match status" value="1"/>
</dbReference>
<evidence type="ECO:0000256" key="7">
    <source>
        <dbReference type="SAM" id="MobiDB-lite"/>
    </source>
</evidence>
<comment type="subcellular location">
    <subcellularLocation>
        <location evidence="1 6">Mitochondrion</location>
    </subcellularLocation>
</comment>
<protein>
    <recommendedName>
        <fullName evidence="6">37S ribosomal protein S25, mitochondrial</fullName>
    </recommendedName>
</protein>
<name>A0AAN7WI27_9SACH</name>
<dbReference type="AlphaFoldDB" id="A0AAN7WI27"/>
<dbReference type="PANTHER" id="PTHR37799">
    <property type="entry name" value="37S RIBOSOMAL PROTEIN S25, MITOCHONDRIAL"/>
    <property type="match status" value="1"/>
</dbReference>
<comment type="subunit">
    <text evidence="6">Component of the mitochondrial small ribosomal subunit.</text>
</comment>
<dbReference type="GO" id="GO:0003735">
    <property type="term" value="F:structural constituent of ribosome"/>
    <property type="evidence" value="ECO:0007669"/>
    <property type="project" value="UniProtKB-UniRule"/>
</dbReference>
<dbReference type="InterPro" id="IPR016939">
    <property type="entry name" value="Ribosomal_mS23_fun"/>
</dbReference>
<evidence type="ECO:0000313" key="9">
    <source>
        <dbReference type="Proteomes" id="UP001306508"/>
    </source>
</evidence>
<dbReference type="EMBL" id="JAWIZZ010000040">
    <property type="protein sequence ID" value="KAK5780833.1"/>
    <property type="molecule type" value="Genomic_DNA"/>
</dbReference>
<keyword evidence="5 6" id="KW-0687">Ribonucleoprotein</keyword>
<sequence length="268" mass="31312">MKIQTNAVNVLERTSNYLNSGVLKIPPTWFNVIAKYPPRKQFIREPILNDPVTGKSRVNSLKFKDGINKKGLYKTRANLKDKTSGTNKLYKPVNLVYLEDQLRQLFYEQHPWERSRPKILIENTNMSARNYDWSQIQQLGKPLDGESVVQRSLYLLKNKQCSSLMGAYDQARFEFYRIRMEQEIQEQVAMEEAEMFGSIMGLSAIDFGIEKEQEVIRQWKKKVIKETELLSARRANPSESWSKEGTVSKEKKNIEKVNEKDEIEELLL</sequence>
<dbReference type="PANTHER" id="PTHR37799:SF1">
    <property type="entry name" value="SMALL RIBOSOMAL SUBUNIT PROTEIN MS23"/>
    <property type="match status" value="1"/>
</dbReference>
<reference evidence="9" key="1">
    <citation type="submission" date="2023-07" db="EMBL/GenBank/DDBJ databases">
        <title>A draft genome of Kazachstania heterogenica Y-27499.</title>
        <authorList>
            <person name="Donic C."/>
            <person name="Kralova J.S."/>
            <person name="Fidel L."/>
            <person name="Ben-Dor S."/>
            <person name="Jung S."/>
        </authorList>
    </citation>
    <scope>NUCLEOTIDE SEQUENCE [LARGE SCALE GENOMIC DNA]</scope>
    <source>
        <strain evidence="9">Y27499</strain>
    </source>
</reference>
<keyword evidence="9" id="KW-1185">Reference proteome</keyword>
<keyword evidence="4 6" id="KW-0496">Mitochondrion</keyword>
<gene>
    <name evidence="8" type="ORF">RI543_001958</name>
</gene>
<evidence type="ECO:0000256" key="4">
    <source>
        <dbReference type="ARBA" id="ARBA00023128"/>
    </source>
</evidence>
<evidence type="ECO:0000256" key="1">
    <source>
        <dbReference type="ARBA" id="ARBA00004173"/>
    </source>
</evidence>
<comment type="caution">
    <text evidence="8">The sequence shown here is derived from an EMBL/GenBank/DDBJ whole genome shotgun (WGS) entry which is preliminary data.</text>
</comment>